<comment type="caution">
    <text evidence="2">The sequence shown here is derived from an EMBL/GenBank/DDBJ whole genome shotgun (WGS) entry which is preliminary data.</text>
</comment>
<feature type="domain" description="AFP-like" evidence="1">
    <location>
        <begin position="298"/>
        <end position="356"/>
    </location>
</feature>
<dbReference type="InterPro" id="IPR006190">
    <property type="entry name" value="SAF_AFP_Neu5Ac"/>
</dbReference>
<protein>
    <submittedName>
        <fullName evidence="2">Pseudaminic acid synthase</fullName>
        <ecNumber evidence="2">2.5.1.97</ecNumber>
    </submittedName>
</protein>
<gene>
    <name evidence="2" type="primary">pseI</name>
    <name evidence="2" type="ORF">P7680_01635</name>
</gene>
<dbReference type="NCBIfam" id="TIGR03586">
    <property type="entry name" value="PseI"/>
    <property type="match status" value="1"/>
</dbReference>
<proteinExistence type="predicted"/>
<evidence type="ECO:0000313" key="3">
    <source>
        <dbReference type="Proteomes" id="UP001529180"/>
    </source>
</evidence>
<dbReference type="SUPFAM" id="SSF51569">
    <property type="entry name" value="Aldolase"/>
    <property type="match status" value="1"/>
</dbReference>
<reference evidence="2 3" key="1">
    <citation type="submission" date="2023-03" db="EMBL/GenBank/DDBJ databases">
        <title>Strain FZY0004 represents a novel species in the genus Thalassospira isolated from seawater.</title>
        <authorList>
            <person name="Fu Z.-Y."/>
        </authorList>
    </citation>
    <scope>NUCLEOTIDE SEQUENCE [LARGE SCALE GENOMIC DNA]</scope>
    <source>
        <strain evidence="2 3">FZY0004</strain>
    </source>
</reference>
<dbReference type="Gene3D" id="3.90.1210.10">
    <property type="entry name" value="Antifreeze-like/N-acetylneuraminic acid synthase C-terminal domain"/>
    <property type="match status" value="1"/>
</dbReference>
<dbReference type="CDD" id="cd11615">
    <property type="entry name" value="SAF_NeuB_like"/>
    <property type="match status" value="1"/>
</dbReference>
<dbReference type="EC" id="2.5.1.97" evidence="2"/>
<keyword evidence="2" id="KW-0808">Transferase</keyword>
<dbReference type="InterPro" id="IPR013785">
    <property type="entry name" value="Aldolase_TIM"/>
</dbReference>
<dbReference type="PROSITE" id="PS50844">
    <property type="entry name" value="AFP_LIKE"/>
    <property type="match status" value="1"/>
</dbReference>
<dbReference type="SMART" id="SM00858">
    <property type="entry name" value="SAF"/>
    <property type="match status" value="1"/>
</dbReference>
<dbReference type="Pfam" id="PF03102">
    <property type="entry name" value="NeuB"/>
    <property type="match status" value="1"/>
</dbReference>
<name>A0ABT6G6Y8_9PROT</name>
<dbReference type="InterPro" id="IPR013132">
    <property type="entry name" value="PseI/NeuA/B-like_N"/>
</dbReference>
<evidence type="ECO:0000259" key="1">
    <source>
        <dbReference type="PROSITE" id="PS50844"/>
    </source>
</evidence>
<dbReference type="InterPro" id="IPR013974">
    <property type="entry name" value="SAF"/>
</dbReference>
<dbReference type="InterPro" id="IPR036732">
    <property type="entry name" value="AFP_Neu5c_C_sf"/>
</dbReference>
<dbReference type="RefSeq" id="WP_258547807.1">
    <property type="nucleotide sequence ID" value="NZ_JARSBO010000001.1"/>
</dbReference>
<dbReference type="SUPFAM" id="SSF51269">
    <property type="entry name" value="AFP III-like domain"/>
    <property type="match status" value="1"/>
</dbReference>
<dbReference type="InterPro" id="IPR057736">
    <property type="entry name" value="SAF_PseI/NeuA/NeuB"/>
</dbReference>
<evidence type="ECO:0000313" key="2">
    <source>
        <dbReference type="EMBL" id="MDG4717677.1"/>
    </source>
</evidence>
<dbReference type="PANTHER" id="PTHR42966:SF2">
    <property type="entry name" value="PSEUDAMINIC ACID SYNTHASE"/>
    <property type="match status" value="1"/>
</dbReference>
<organism evidence="2 3">
    <name type="scientific">Thalassospira aquimaris</name>
    <dbReference type="NCBI Taxonomy" id="3037796"/>
    <lineage>
        <taxon>Bacteria</taxon>
        <taxon>Pseudomonadati</taxon>
        <taxon>Pseudomonadota</taxon>
        <taxon>Alphaproteobacteria</taxon>
        <taxon>Rhodospirillales</taxon>
        <taxon>Thalassospiraceae</taxon>
        <taxon>Thalassospira</taxon>
    </lineage>
</organism>
<dbReference type="EMBL" id="JARSBO010000001">
    <property type="protein sequence ID" value="MDG4717677.1"/>
    <property type="molecule type" value="Genomic_DNA"/>
</dbReference>
<dbReference type="Gene3D" id="3.20.20.70">
    <property type="entry name" value="Aldolase class I"/>
    <property type="match status" value="1"/>
</dbReference>
<accession>A0ABT6G6Y8</accession>
<sequence>MKVLNMRKFIDIGGRKIGDGHQPFIIAEISGNHNGDLSRAFRIIDAAYEAGADAVKLQTYTADTMTINSDLPDFQITQGTWAGYNLYDLYRDAATPWEWHAPLFEYAKSKGLEIFSTPFDESSVDFLESFSPALYKVASFELTDHPLLQYIARKGRPIIISTGMASIEEIEAAVQVIKNSGNDQIIVLHCISGYPTPVNQSNLRTIPDLEKRLGLNIGLSDHTLSNAVAITAVGLGACVIEKHITLKRSDGGPDATFSLEPEEFKKLVADCKDAFLALGSAGYVRREVEKGNAIFRRSIYVVENVKKGDVLTEKNVRRIRPGYGLAPERYREILGSIASRDLHVGKALAEDDFQPQ</sequence>
<dbReference type="InterPro" id="IPR020030">
    <property type="entry name" value="Pseudaminic_synth_PseI"/>
</dbReference>
<keyword evidence="3" id="KW-1185">Reference proteome</keyword>
<dbReference type="PANTHER" id="PTHR42966">
    <property type="entry name" value="N-ACETYLNEURAMINATE SYNTHASE"/>
    <property type="match status" value="1"/>
</dbReference>
<dbReference type="Pfam" id="PF08666">
    <property type="entry name" value="SAF"/>
    <property type="match status" value="1"/>
</dbReference>
<dbReference type="InterPro" id="IPR051690">
    <property type="entry name" value="PseI-like"/>
</dbReference>
<dbReference type="Proteomes" id="UP001529180">
    <property type="component" value="Unassembled WGS sequence"/>
</dbReference>
<dbReference type="GO" id="GO:0016740">
    <property type="term" value="F:transferase activity"/>
    <property type="evidence" value="ECO:0007669"/>
    <property type="project" value="UniProtKB-KW"/>
</dbReference>